<reference evidence="12 13" key="1">
    <citation type="submission" date="2014-05" db="EMBL/GenBank/DDBJ databases">
        <title>Draft Genome Sequence of Nitratireductor basaltis Strain UMTGB225, A Marine Bacterium Isolated from Green Barrel Tunicate.</title>
        <authorList>
            <person name="Gan H.Y."/>
        </authorList>
    </citation>
    <scope>NUCLEOTIDE SEQUENCE [LARGE SCALE GENOMIC DNA]</scope>
    <source>
        <strain evidence="12 13">UMTGB225</strain>
    </source>
</reference>
<dbReference type="AlphaFoldDB" id="A0A084UDH2"/>
<evidence type="ECO:0000313" key="12">
    <source>
        <dbReference type="EMBL" id="KFB11008.1"/>
    </source>
</evidence>
<dbReference type="STRING" id="472175.EL18_02049"/>
<keyword evidence="9" id="KW-0472">Membrane</keyword>
<comment type="caution">
    <text evidence="12">The sequence shown here is derived from an EMBL/GenBank/DDBJ whole genome shotgun (WGS) entry which is preliminary data.</text>
</comment>
<keyword evidence="4" id="KW-0597">Phosphoprotein</keyword>
<feature type="domain" description="HAMP" evidence="11">
    <location>
        <begin position="201"/>
        <end position="256"/>
    </location>
</feature>
<comment type="catalytic activity">
    <reaction evidence="1">
        <text>ATP + protein L-histidine = ADP + protein N-phospho-L-histidine.</text>
        <dbReference type="EC" id="2.7.13.3"/>
    </reaction>
</comment>
<feature type="transmembrane region" description="Helical" evidence="9">
    <location>
        <begin position="30"/>
        <end position="53"/>
    </location>
</feature>
<evidence type="ECO:0000256" key="2">
    <source>
        <dbReference type="ARBA" id="ARBA00004370"/>
    </source>
</evidence>
<dbReference type="PANTHER" id="PTHR44936">
    <property type="entry name" value="SENSOR PROTEIN CREC"/>
    <property type="match status" value="1"/>
</dbReference>
<dbReference type="Proteomes" id="UP000053675">
    <property type="component" value="Unassembled WGS sequence"/>
</dbReference>
<dbReference type="GO" id="GO:0007165">
    <property type="term" value="P:signal transduction"/>
    <property type="evidence" value="ECO:0007669"/>
    <property type="project" value="InterPro"/>
</dbReference>
<name>A0A084UDH2_9HYPH</name>
<feature type="domain" description="Histidine kinase" evidence="10">
    <location>
        <begin position="270"/>
        <end position="482"/>
    </location>
</feature>
<dbReference type="GO" id="GO:0005524">
    <property type="term" value="F:ATP binding"/>
    <property type="evidence" value="ECO:0007669"/>
    <property type="project" value="UniProtKB-KW"/>
</dbReference>
<gene>
    <name evidence="12" type="ORF">EL18_02049</name>
</gene>
<dbReference type="Gene3D" id="6.10.340.10">
    <property type="match status" value="1"/>
</dbReference>
<dbReference type="EC" id="2.7.13.3" evidence="3"/>
<dbReference type="InterPro" id="IPR005467">
    <property type="entry name" value="His_kinase_dom"/>
</dbReference>
<dbReference type="InterPro" id="IPR050980">
    <property type="entry name" value="2C_sensor_his_kinase"/>
</dbReference>
<dbReference type="InterPro" id="IPR036890">
    <property type="entry name" value="HATPase_C_sf"/>
</dbReference>
<keyword evidence="13" id="KW-1185">Reference proteome</keyword>
<proteinExistence type="predicted"/>
<keyword evidence="5" id="KW-0808">Transferase</keyword>
<evidence type="ECO:0000256" key="1">
    <source>
        <dbReference type="ARBA" id="ARBA00000085"/>
    </source>
</evidence>
<keyword evidence="9" id="KW-1133">Transmembrane helix</keyword>
<keyword evidence="6" id="KW-0547">Nucleotide-binding</keyword>
<evidence type="ECO:0000256" key="5">
    <source>
        <dbReference type="ARBA" id="ARBA00022679"/>
    </source>
</evidence>
<dbReference type="PANTHER" id="PTHR44936:SF10">
    <property type="entry name" value="SENSOR PROTEIN RSTB"/>
    <property type="match status" value="1"/>
</dbReference>
<evidence type="ECO:0000256" key="7">
    <source>
        <dbReference type="ARBA" id="ARBA00022777"/>
    </source>
</evidence>
<evidence type="ECO:0000256" key="9">
    <source>
        <dbReference type="SAM" id="Phobius"/>
    </source>
</evidence>
<accession>A0A084UDH2</accession>
<evidence type="ECO:0000259" key="10">
    <source>
        <dbReference type="PROSITE" id="PS50109"/>
    </source>
</evidence>
<evidence type="ECO:0000313" key="13">
    <source>
        <dbReference type="Proteomes" id="UP000053675"/>
    </source>
</evidence>
<dbReference type="PROSITE" id="PS50885">
    <property type="entry name" value="HAMP"/>
    <property type="match status" value="1"/>
</dbReference>
<dbReference type="SUPFAM" id="SSF55874">
    <property type="entry name" value="ATPase domain of HSP90 chaperone/DNA topoisomerase II/histidine kinase"/>
    <property type="match status" value="1"/>
</dbReference>
<evidence type="ECO:0000256" key="8">
    <source>
        <dbReference type="ARBA" id="ARBA00022840"/>
    </source>
</evidence>
<keyword evidence="9" id="KW-0812">Transmembrane</keyword>
<dbReference type="PRINTS" id="PR00344">
    <property type="entry name" value="BCTRLSENSOR"/>
</dbReference>
<dbReference type="InterPro" id="IPR003660">
    <property type="entry name" value="HAMP_dom"/>
</dbReference>
<evidence type="ECO:0000256" key="4">
    <source>
        <dbReference type="ARBA" id="ARBA00022553"/>
    </source>
</evidence>
<protein>
    <recommendedName>
        <fullName evidence="3">histidine kinase</fullName>
        <ecNumber evidence="3">2.7.13.3</ecNumber>
    </recommendedName>
</protein>
<dbReference type="Gene3D" id="3.30.565.10">
    <property type="entry name" value="Histidine kinase-like ATPase, C-terminal domain"/>
    <property type="match status" value="1"/>
</dbReference>
<evidence type="ECO:0000259" key="11">
    <source>
        <dbReference type="PROSITE" id="PS50885"/>
    </source>
</evidence>
<dbReference type="OrthoDB" id="9784218at2"/>
<dbReference type="GO" id="GO:0004673">
    <property type="term" value="F:protein histidine kinase activity"/>
    <property type="evidence" value="ECO:0007669"/>
    <property type="project" value="UniProtKB-EC"/>
</dbReference>
<evidence type="ECO:0000256" key="6">
    <source>
        <dbReference type="ARBA" id="ARBA00022741"/>
    </source>
</evidence>
<keyword evidence="8" id="KW-0067">ATP-binding</keyword>
<dbReference type="GO" id="GO:0016020">
    <property type="term" value="C:membrane"/>
    <property type="evidence" value="ECO:0007669"/>
    <property type="project" value="UniProtKB-SubCell"/>
</dbReference>
<sequence length="494" mass="53239">MVLQPARETETESDTDTPAVPLTRGLSLKLLVLTILFVMVAEVLIFIPSVANFGQQWMGQRLRTVAAVGVVLLRGEADSLTREASNDILMATGAKAIAVREEGVARLLVVSQMPPEVDMHVDLDAVGPVDAIGQAFSTLLFGGNRMLRVFGEVGEGGREFEVIMPDAPLRGAMLTYARNVGLLSLLISIFTATLVFAAINRVMIRPIRAMTRSMLAFGQAPDDPSRVIRPEDRDDEIGIAERELAQMQRTLLNTLGERKRLADLGLAVSKINHDMRNMLASAHLISDRLATIEDPTVQSLTPRLLRTLDRAVSYSEGVLAYGRTQEEPPRLRRVRLRTLVDDVLATLPVEADGEIALENQVEPDLEIRADPDQLFRVLANLSRNAVQAMGADSDSATVRALSIASQYRPGMVTILVSDTGPGLPTRARKNLFAAFKGAAKSGGTGLGLAIAHELVRAHGGTLELVESIPGSTIFAIELPTGEAEIQPTGAVAAK</sequence>
<dbReference type="InterPro" id="IPR003594">
    <property type="entry name" value="HATPase_dom"/>
</dbReference>
<dbReference type="PATRIC" id="fig|472175.3.peg.2058"/>
<feature type="transmembrane region" description="Helical" evidence="9">
    <location>
        <begin position="180"/>
        <end position="199"/>
    </location>
</feature>
<dbReference type="eggNOG" id="COG3852">
    <property type="taxonomic scope" value="Bacteria"/>
</dbReference>
<evidence type="ECO:0000256" key="3">
    <source>
        <dbReference type="ARBA" id="ARBA00012438"/>
    </source>
</evidence>
<dbReference type="CDD" id="cd00075">
    <property type="entry name" value="HATPase"/>
    <property type="match status" value="1"/>
</dbReference>
<dbReference type="SMART" id="SM00387">
    <property type="entry name" value="HATPase_c"/>
    <property type="match status" value="1"/>
</dbReference>
<dbReference type="RefSeq" id="WP_051913991.1">
    <property type="nucleotide sequence ID" value="NZ_JMQM01000001.1"/>
</dbReference>
<dbReference type="Pfam" id="PF02518">
    <property type="entry name" value="HATPase_c"/>
    <property type="match status" value="1"/>
</dbReference>
<keyword evidence="7 12" id="KW-0418">Kinase</keyword>
<dbReference type="EMBL" id="JMQM01000001">
    <property type="protein sequence ID" value="KFB11008.1"/>
    <property type="molecule type" value="Genomic_DNA"/>
</dbReference>
<dbReference type="InterPro" id="IPR004358">
    <property type="entry name" value="Sig_transdc_His_kin-like_C"/>
</dbReference>
<dbReference type="PROSITE" id="PS50109">
    <property type="entry name" value="HIS_KIN"/>
    <property type="match status" value="1"/>
</dbReference>
<organism evidence="12 13">
    <name type="scientific">Nitratireductor basaltis</name>
    <dbReference type="NCBI Taxonomy" id="472175"/>
    <lineage>
        <taxon>Bacteria</taxon>
        <taxon>Pseudomonadati</taxon>
        <taxon>Pseudomonadota</taxon>
        <taxon>Alphaproteobacteria</taxon>
        <taxon>Hyphomicrobiales</taxon>
        <taxon>Phyllobacteriaceae</taxon>
        <taxon>Nitratireductor</taxon>
    </lineage>
</organism>
<comment type="subcellular location">
    <subcellularLocation>
        <location evidence="2">Membrane</location>
    </subcellularLocation>
</comment>